<evidence type="ECO:0000313" key="2">
    <source>
        <dbReference type="EMBL" id="CAL5085602.1"/>
    </source>
</evidence>
<evidence type="ECO:0000313" key="3">
    <source>
        <dbReference type="Proteomes" id="UP001497457"/>
    </source>
</evidence>
<dbReference type="PANTHER" id="PTHR33085">
    <property type="entry name" value="OS12G0113100 PROTEIN-RELATED"/>
    <property type="match status" value="1"/>
</dbReference>
<proteinExistence type="predicted"/>
<protein>
    <submittedName>
        <fullName evidence="2">Uncharacterized protein</fullName>
    </submittedName>
</protein>
<dbReference type="PANTHER" id="PTHR33085:SF145">
    <property type="entry name" value="OS05G0302200 PROTEIN"/>
    <property type="match status" value="1"/>
</dbReference>
<accession>A0ABC9G1F5</accession>
<sequence length="405" mass="45091">MLDRSINRNMALPGRFLNLIVCHDAWWMIGAASLRCLDLTRHQFFRPPPPPEATERRRSEPSAAQHPLATRTLPLATAMEELHLPDPTLTFQAEIADRIWRLNCFPLADRRVLCADHSGRAFPFDADTRNLVTMPSLHKPKQYPISLFVPDAGDGGGSLLVIEEVPRPEYHRRETHTSDQFEAFVCRRKPAAAESWRCQLLPPPPYLRDSKYWQSRRSHKIAAYGVVDGGSQVCISVEGVGTYCLDTASHTWSEVGKWTLPFVGKFEYVPELKLWFGISAAGAQNQKHLLAAADLSAMDYASQPQLVGCWKEELEPPKEWMDCGDPQLVSLGSGRFCIARFFALPAAPVPGFGDLKAEGYFEVLTGVEVTPSVRDGKCSGSGNGQVELQMSTHKSLRCTGIQVVF</sequence>
<dbReference type="AlphaFoldDB" id="A0ABC9G1F5"/>
<dbReference type="InterPro" id="IPR012871">
    <property type="entry name" value="DUF1668_ORYSA"/>
</dbReference>
<evidence type="ECO:0000256" key="1">
    <source>
        <dbReference type="SAM" id="MobiDB-lite"/>
    </source>
</evidence>
<reference evidence="3" key="1">
    <citation type="submission" date="2024-06" db="EMBL/GenBank/DDBJ databases">
        <authorList>
            <person name="Ryan C."/>
        </authorList>
    </citation>
    <scope>NUCLEOTIDE SEQUENCE [LARGE SCALE GENOMIC DNA]</scope>
</reference>
<gene>
    <name evidence="2" type="ORF">URODEC1_LOCUS111144</name>
</gene>
<name>A0ABC9G1F5_9POAL</name>
<dbReference type="Proteomes" id="UP001497457">
    <property type="component" value="Chromosome 8b"/>
</dbReference>
<feature type="region of interest" description="Disordered" evidence="1">
    <location>
        <begin position="47"/>
        <end position="67"/>
    </location>
</feature>
<dbReference type="EMBL" id="OZ075118">
    <property type="protein sequence ID" value="CAL5085602.1"/>
    <property type="molecule type" value="Genomic_DNA"/>
</dbReference>
<keyword evidence="3" id="KW-1185">Reference proteome</keyword>
<organism evidence="2 3">
    <name type="scientific">Urochloa decumbens</name>
    <dbReference type="NCBI Taxonomy" id="240449"/>
    <lineage>
        <taxon>Eukaryota</taxon>
        <taxon>Viridiplantae</taxon>
        <taxon>Streptophyta</taxon>
        <taxon>Embryophyta</taxon>
        <taxon>Tracheophyta</taxon>
        <taxon>Spermatophyta</taxon>
        <taxon>Magnoliopsida</taxon>
        <taxon>Liliopsida</taxon>
        <taxon>Poales</taxon>
        <taxon>Poaceae</taxon>
        <taxon>PACMAD clade</taxon>
        <taxon>Panicoideae</taxon>
        <taxon>Panicodae</taxon>
        <taxon>Paniceae</taxon>
        <taxon>Melinidinae</taxon>
        <taxon>Urochloa</taxon>
    </lineage>
</organism>
<reference evidence="2 3" key="2">
    <citation type="submission" date="2024-10" db="EMBL/GenBank/DDBJ databases">
        <authorList>
            <person name="Ryan C."/>
        </authorList>
    </citation>
    <scope>NUCLEOTIDE SEQUENCE [LARGE SCALE GENOMIC DNA]</scope>
</reference>
<dbReference type="Pfam" id="PF07893">
    <property type="entry name" value="DUF1668"/>
    <property type="match status" value="1"/>
</dbReference>